<dbReference type="SUPFAM" id="SSF53300">
    <property type="entry name" value="vWA-like"/>
    <property type="match status" value="1"/>
</dbReference>
<dbReference type="AlphaFoldDB" id="A0A1I2AHX7"/>
<dbReference type="InterPro" id="IPR002035">
    <property type="entry name" value="VWF_A"/>
</dbReference>
<feature type="region of interest" description="Disordered" evidence="1">
    <location>
        <begin position="253"/>
        <end position="279"/>
    </location>
</feature>
<evidence type="ECO:0000259" key="2">
    <source>
        <dbReference type="SMART" id="SM00327"/>
    </source>
</evidence>
<dbReference type="InterPro" id="IPR036465">
    <property type="entry name" value="vWFA_dom_sf"/>
</dbReference>
<feature type="compositionally biased region" description="Polar residues" evidence="1">
    <location>
        <begin position="263"/>
        <end position="276"/>
    </location>
</feature>
<dbReference type="CDD" id="cd01454">
    <property type="entry name" value="vWA_norD_type"/>
    <property type="match status" value="1"/>
</dbReference>
<evidence type="ECO:0000313" key="3">
    <source>
        <dbReference type="EMBL" id="SFE43506.1"/>
    </source>
</evidence>
<evidence type="ECO:0000256" key="1">
    <source>
        <dbReference type="SAM" id="MobiDB-lite"/>
    </source>
</evidence>
<sequence>MFRFRENDIDTGLYLQLQDLTAVLSGLPELKFDYAYGSTIDKDHFKMTASANWGIGNTIARKAGFKTDILLRTIGTLHHSDIPAMQAFEKNISESPIQTFADQLFTLFEDIRLEEIIKKERPGTADLFSIRRSYLKQYFNQQLQANVTRSYLLDELYCLIYLLVQSETPDPSFPNANSKQVVQLEKLQPILFELFEAKRTRDIARITEKVVYRLEPVYKDMTNDYFIFPISNLSTYTEKNVFDALTRTDPLANDSAQEDVSEENSNTFDEQFSSWHSENENADRNQNFMQFELEQGTSSSLLGEGARETEEGDQALASIQGASGESEQNDYSDMQAMEKSQSTQSEEASSGIYGRENRHAKKIFKNAEKPSAEDEALYRQYAEEIAPYQRRLSNTIEKMLEHKRQMPRGNLSTGRLSKNLIPAVTEDYPRLFYKKDDESNEMDASFTLLVDCSASMMNKMEETKKGVVLFHEVLKRLKIPHTIIGFWEEATGVKEHVQPNYFHKIHSFNHSLYANNGANIMQLEAQEDNRDGYSIRVAAEELEARSDKNRFLLVFSDGEPAASNYTENGILDTNMAVSETRKKGIDVVGLFLAEGEISEQDDELMRNIYGRERIMVPSVADLPDHFAPLLKKLLLKVV</sequence>
<reference evidence="4" key="1">
    <citation type="submission" date="2016-10" db="EMBL/GenBank/DDBJ databases">
        <authorList>
            <person name="Varghese N."/>
            <person name="Submissions S."/>
        </authorList>
    </citation>
    <scope>NUCLEOTIDE SEQUENCE [LARGE SCALE GENOMIC DNA]</scope>
    <source>
        <strain evidence="4">DSM 22530</strain>
    </source>
</reference>
<accession>A0A1I2AHX7</accession>
<feature type="region of interest" description="Disordered" evidence="1">
    <location>
        <begin position="320"/>
        <end position="351"/>
    </location>
</feature>
<dbReference type="InterPro" id="IPR051928">
    <property type="entry name" value="NorD/CobT"/>
</dbReference>
<name>A0A1I2AHX7_9BACI</name>
<dbReference type="PANTHER" id="PTHR41248">
    <property type="entry name" value="NORD PROTEIN"/>
    <property type="match status" value="1"/>
</dbReference>
<evidence type="ECO:0000313" key="4">
    <source>
        <dbReference type="Proteomes" id="UP000199474"/>
    </source>
</evidence>
<dbReference type="STRING" id="640948.SAMN05216238_1168"/>
<dbReference type="Gene3D" id="3.40.50.410">
    <property type="entry name" value="von Willebrand factor, type A domain"/>
    <property type="match status" value="1"/>
</dbReference>
<dbReference type="Proteomes" id="UP000199474">
    <property type="component" value="Unassembled WGS sequence"/>
</dbReference>
<dbReference type="SMART" id="SM00327">
    <property type="entry name" value="VWA"/>
    <property type="match status" value="1"/>
</dbReference>
<feature type="compositionally biased region" description="Polar residues" evidence="1">
    <location>
        <begin position="320"/>
        <end position="348"/>
    </location>
</feature>
<feature type="domain" description="VWFA" evidence="2">
    <location>
        <begin position="443"/>
        <end position="634"/>
    </location>
</feature>
<organism evidence="3 4">
    <name type="scientific">Lentibacillus persicus</name>
    <dbReference type="NCBI Taxonomy" id="640948"/>
    <lineage>
        <taxon>Bacteria</taxon>
        <taxon>Bacillati</taxon>
        <taxon>Bacillota</taxon>
        <taxon>Bacilli</taxon>
        <taxon>Bacillales</taxon>
        <taxon>Bacillaceae</taxon>
        <taxon>Lentibacillus</taxon>
    </lineage>
</organism>
<gene>
    <name evidence="3" type="ORF">SAMN05216238_1168</name>
</gene>
<protein>
    <submittedName>
        <fullName evidence="3">Nitric oxide reductase activation protein</fullName>
    </submittedName>
</protein>
<dbReference type="OrthoDB" id="2370292at2"/>
<dbReference type="EMBL" id="FOMR01000016">
    <property type="protein sequence ID" value="SFE43506.1"/>
    <property type="molecule type" value="Genomic_DNA"/>
</dbReference>
<dbReference type="RefSeq" id="WP_090087386.1">
    <property type="nucleotide sequence ID" value="NZ_FOMR01000016.1"/>
</dbReference>
<keyword evidence="4" id="KW-1185">Reference proteome</keyword>
<dbReference type="PANTHER" id="PTHR41248:SF1">
    <property type="entry name" value="NORD PROTEIN"/>
    <property type="match status" value="1"/>
</dbReference>
<proteinExistence type="predicted"/>